<reference evidence="1 2" key="1">
    <citation type="submission" date="2014-11" db="EMBL/GenBank/DDBJ databases">
        <authorList>
            <person name="Wibberg Daniel"/>
        </authorList>
    </citation>
    <scope>NUCLEOTIDE SEQUENCE [LARGE SCALE GENOMIC DNA]</scope>
    <source>
        <strain evidence="1">Rhizoctonia solani AG1-IB 7/3/14</strain>
    </source>
</reference>
<evidence type="ECO:0000313" key="1">
    <source>
        <dbReference type="EMBL" id="CEL55709.1"/>
    </source>
</evidence>
<evidence type="ECO:0000313" key="2">
    <source>
        <dbReference type="Proteomes" id="UP000059188"/>
    </source>
</evidence>
<protein>
    <submittedName>
        <fullName evidence="1">Uncharacterized protein</fullName>
    </submittedName>
</protein>
<proteinExistence type="predicted"/>
<keyword evidence="2" id="KW-1185">Reference proteome</keyword>
<dbReference type="Proteomes" id="UP000059188">
    <property type="component" value="Unassembled WGS sequence"/>
</dbReference>
<name>A0A0B7FFN8_THACB</name>
<dbReference type="AlphaFoldDB" id="A0A0B7FFN8"/>
<dbReference type="EMBL" id="LN679101">
    <property type="protein sequence ID" value="CEL55709.1"/>
    <property type="molecule type" value="Genomic_DNA"/>
</dbReference>
<gene>
    <name evidence="1" type="ORF">RSOLAG1IB_01721</name>
</gene>
<sequence>MIFLVVARHRHRHPIFTHDFPAVLGNALGPGLPNHLKALFPASTIRAQQAVTRAIAAASATKGLVPGHSLARGHVAALPLVLLAQGAHHYGTEEIAPCWFQEAV</sequence>
<accession>A0A0B7FFN8</accession>
<organism evidence="1 2">
    <name type="scientific">Thanatephorus cucumeris (strain AG1-IB / isolate 7/3/14)</name>
    <name type="common">Lettuce bottom rot fungus</name>
    <name type="synonym">Rhizoctonia solani</name>
    <dbReference type="NCBI Taxonomy" id="1108050"/>
    <lineage>
        <taxon>Eukaryota</taxon>
        <taxon>Fungi</taxon>
        <taxon>Dikarya</taxon>
        <taxon>Basidiomycota</taxon>
        <taxon>Agaricomycotina</taxon>
        <taxon>Agaricomycetes</taxon>
        <taxon>Cantharellales</taxon>
        <taxon>Ceratobasidiaceae</taxon>
        <taxon>Rhizoctonia</taxon>
        <taxon>Rhizoctonia solani AG-1</taxon>
    </lineage>
</organism>